<keyword evidence="8" id="KW-1185">Reference proteome</keyword>
<dbReference type="PANTHER" id="PTHR43649">
    <property type="entry name" value="ARABINOSE-BINDING PROTEIN-RELATED"/>
    <property type="match status" value="1"/>
</dbReference>
<dbReference type="Proteomes" id="UP000095463">
    <property type="component" value="Unassembled WGS sequence"/>
</dbReference>
<evidence type="ECO:0000256" key="3">
    <source>
        <dbReference type="ARBA" id="ARBA00022448"/>
    </source>
</evidence>
<sequence>MTKSSDTQKPTGWSRRRVLKTAASGLALAAASSFPMPAIAQGKKLTYWGGLIFSDDANKLLTDTINAWGAANGVATEVVMINQNETTQKVSAAVSSNTMPDALDMGLGLARLLARQSQFSDVGDLYKKIGDAQGGWFSGPDTATDLTADGGIARVGIPFGVNGNLLLRRKDLLEPAGFTEAPKTWDELVTQAEAINKAPVSGLGLALSNVGDANLQVAVLQSFGGRIADDAGKKVTIDSPETRLWLTWLKNAWDKGLFSPGNTTWDGAGDNQAYLSGQAGFIANTGSVGIAARKDDPELFEASAFSPLPGGPKGIISPIDVQVRAITKASPVQDEAKALLEHLSSPEYMNAYFNVAIYGPVLANQEKLQAFDGTNTILVGLLGLAKNGTAPAYPDVNNAAFADLGSNFLIPKLAQRVVVDGWDFDKAIAEAQTQGQAIYDKY</sequence>
<name>A0A1E5XN97_9HYPH</name>
<reference evidence="7 8" key="1">
    <citation type="journal article" date="2015" name="Genome Announc.">
        <title>Genome Assemblies of Three Soil-Associated Devosia species: D. insulae, D. limi, and D. soli.</title>
        <authorList>
            <person name="Hassan Y.I."/>
            <person name="Lepp D."/>
            <person name="Zhou T."/>
        </authorList>
    </citation>
    <scope>NUCLEOTIDE SEQUENCE [LARGE SCALE GENOMIC DNA]</scope>
    <source>
        <strain evidence="7 8">DS-56</strain>
    </source>
</reference>
<keyword evidence="5" id="KW-0574">Periplasm</keyword>
<comment type="similarity">
    <text evidence="2">Belongs to the bacterial solute-binding protein 1 family.</text>
</comment>
<accession>A0A1E5XN97</accession>
<dbReference type="Pfam" id="PF13416">
    <property type="entry name" value="SBP_bac_8"/>
    <property type="match status" value="1"/>
</dbReference>
<keyword evidence="3" id="KW-0813">Transport</keyword>
<evidence type="ECO:0000313" key="8">
    <source>
        <dbReference type="Proteomes" id="UP000095463"/>
    </source>
</evidence>
<dbReference type="OrthoDB" id="2510110at2"/>
<dbReference type="PROSITE" id="PS51318">
    <property type="entry name" value="TAT"/>
    <property type="match status" value="1"/>
</dbReference>
<gene>
    <name evidence="7" type="ORF">VW23_001425</name>
</gene>
<evidence type="ECO:0008006" key="9">
    <source>
        <dbReference type="Google" id="ProtNLM"/>
    </source>
</evidence>
<dbReference type="InterPro" id="IPR006311">
    <property type="entry name" value="TAT_signal"/>
</dbReference>
<evidence type="ECO:0000256" key="5">
    <source>
        <dbReference type="ARBA" id="ARBA00022764"/>
    </source>
</evidence>
<organism evidence="7 8">
    <name type="scientific">Devosia insulae DS-56</name>
    <dbReference type="NCBI Taxonomy" id="1116389"/>
    <lineage>
        <taxon>Bacteria</taxon>
        <taxon>Pseudomonadati</taxon>
        <taxon>Pseudomonadota</taxon>
        <taxon>Alphaproteobacteria</taxon>
        <taxon>Hyphomicrobiales</taxon>
        <taxon>Devosiaceae</taxon>
        <taxon>Devosia</taxon>
    </lineage>
</organism>
<feature type="signal peptide" evidence="6">
    <location>
        <begin position="1"/>
        <end position="40"/>
    </location>
</feature>
<evidence type="ECO:0000256" key="1">
    <source>
        <dbReference type="ARBA" id="ARBA00004418"/>
    </source>
</evidence>
<protein>
    <recommendedName>
        <fullName evidence="9">Sugar ABC transporter substrate-binding protein</fullName>
    </recommendedName>
</protein>
<keyword evidence="4 6" id="KW-0732">Signal</keyword>
<evidence type="ECO:0000256" key="6">
    <source>
        <dbReference type="SAM" id="SignalP"/>
    </source>
</evidence>
<dbReference type="Gene3D" id="3.40.190.10">
    <property type="entry name" value="Periplasmic binding protein-like II"/>
    <property type="match status" value="1"/>
</dbReference>
<dbReference type="RefSeq" id="WP_069910704.1">
    <property type="nucleotide sequence ID" value="NZ_LAJE02000235.1"/>
</dbReference>
<comment type="caution">
    <text evidence="7">The sequence shown here is derived from an EMBL/GenBank/DDBJ whole genome shotgun (WGS) entry which is preliminary data.</text>
</comment>
<evidence type="ECO:0000256" key="4">
    <source>
        <dbReference type="ARBA" id="ARBA00022729"/>
    </source>
</evidence>
<dbReference type="GO" id="GO:0042597">
    <property type="term" value="C:periplasmic space"/>
    <property type="evidence" value="ECO:0007669"/>
    <property type="project" value="UniProtKB-SubCell"/>
</dbReference>
<comment type="subcellular location">
    <subcellularLocation>
        <location evidence="1">Periplasm</location>
    </subcellularLocation>
</comment>
<dbReference type="PANTHER" id="PTHR43649:SF34">
    <property type="entry name" value="ABC TRANSPORTER PERIPLASMIC-BINDING PROTEIN YCJN-RELATED"/>
    <property type="match status" value="1"/>
</dbReference>
<dbReference type="AlphaFoldDB" id="A0A1E5XN97"/>
<dbReference type="EMBL" id="LAJE02000235">
    <property type="protein sequence ID" value="OEO30072.1"/>
    <property type="molecule type" value="Genomic_DNA"/>
</dbReference>
<dbReference type="InterPro" id="IPR006059">
    <property type="entry name" value="SBP"/>
</dbReference>
<dbReference type="SUPFAM" id="SSF53850">
    <property type="entry name" value="Periplasmic binding protein-like II"/>
    <property type="match status" value="1"/>
</dbReference>
<evidence type="ECO:0000256" key="2">
    <source>
        <dbReference type="ARBA" id="ARBA00008520"/>
    </source>
</evidence>
<proteinExistence type="inferred from homology"/>
<feature type="chain" id="PRO_5009190321" description="Sugar ABC transporter substrate-binding protein" evidence="6">
    <location>
        <begin position="41"/>
        <end position="442"/>
    </location>
</feature>
<dbReference type="InterPro" id="IPR050490">
    <property type="entry name" value="Bact_solute-bd_prot1"/>
</dbReference>
<evidence type="ECO:0000313" key="7">
    <source>
        <dbReference type="EMBL" id="OEO30072.1"/>
    </source>
</evidence>